<dbReference type="Proteomes" id="UP001152875">
    <property type="component" value="Unassembled WGS sequence"/>
</dbReference>
<proteinExistence type="predicted"/>
<dbReference type="AlphaFoldDB" id="A0A9X4RVG4"/>
<accession>A0A9X4RVG4</accession>
<organism evidence="1 2">
    <name type="scientific">Streptococcus suis</name>
    <dbReference type="NCBI Taxonomy" id="1307"/>
    <lineage>
        <taxon>Bacteria</taxon>
        <taxon>Bacillati</taxon>
        <taxon>Bacillota</taxon>
        <taxon>Bacilli</taxon>
        <taxon>Lactobacillales</taxon>
        <taxon>Streptococcaceae</taxon>
        <taxon>Streptococcus</taxon>
    </lineage>
</organism>
<name>A0A9X4RVG4_STRSU</name>
<evidence type="ECO:0000313" key="2">
    <source>
        <dbReference type="Proteomes" id="UP001152875"/>
    </source>
</evidence>
<evidence type="ECO:0000313" key="1">
    <source>
        <dbReference type="EMBL" id="MDG4528011.1"/>
    </source>
</evidence>
<dbReference type="RefSeq" id="WP_222337040.1">
    <property type="nucleotide sequence ID" value="NZ_CP082204.1"/>
</dbReference>
<reference evidence="1" key="1">
    <citation type="submission" date="2022-07" db="EMBL/GenBank/DDBJ databases">
        <title>Whole Genome Sequencing of Streptococcus suis.</title>
        <authorList>
            <person name="Dai X."/>
            <person name="Huang J."/>
            <person name="Wang L."/>
        </authorList>
    </citation>
    <scope>NUCLEOTIDE SEQUENCE</scope>
    <source>
        <strain evidence="1">XNB2</strain>
    </source>
</reference>
<dbReference type="EMBL" id="JANFMP010000054">
    <property type="protein sequence ID" value="MDG4528011.1"/>
    <property type="molecule type" value="Genomic_DNA"/>
</dbReference>
<sequence length="69" mass="7824">MEWIDLAISTPANKSDIIAKIDNDGYTYPHYSLKRKKAVSVIDVLAIQRDCDRVGIALADIYPRQITLF</sequence>
<comment type="caution">
    <text evidence="1">The sequence shown here is derived from an EMBL/GenBank/DDBJ whole genome shotgun (WGS) entry which is preliminary data.</text>
</comment>
<gene>
    <name evidence="1" type="ORF">NOL13_11545</name>
</gene>
<protein>
    <submittedName>
        <fullName evidence="1">Uncharacterized protein</fullName>
    </submittedName>
</protein>